<proteinExistence type="predicted"/>
<feature type="region of interest" description="Disordered" evidence="1">
    <location>
        <begin position="435"/>
        <end position="462"/>
    </location>
</feature>
<dbReference type="RefSeq" id="XP_014170119.1">
    <property type="nucleotide sequence ID" value="XM_014314644.1"/>
</dbReference>
<organism evidence="4">
    <name type="scientific">Grosmannia clavigera (strain kw1407 / UAMH 11150)</name>
    <name type="common">Blue stain fungus</name>
    <name type="synonym">Graphiocladiella clavigera</name>
    <dbReference type="NCBI Taxonomy" id="655863"/>
    <lineage>
        <taxon>Eukaryota</taxon>
        <taxon>Fungi</taxon>
        <taxon>Dikarya</taxon>
        <taxon>Ascomycota</taxon>
        <taxon>Pezizomycotina</taxon>
        <taxon>Sordariomycetes</taxon>
        <taxon>Sordariomycetidae</taxon>
        <taxon>Ophiostomatales</taxon>
        <taxon>Ophiostomataceae</taxon>
        <taxon>Leptographium</taxon>
    </lineage>
</organism>
<dbReference type="STRING" id="655863.F0XNU5"/>
<reference evidence="3 4" key="1">
    <citation type="journal article" date="2011" name="Proc. Natl. Acad. Sci. U.S.A.">
        <title>Genome and transcriptome analyses of the mountain pine beetle-fungal symbiont Grosmannia clavigera, a lodgepole pine pathogen.</title>
        <authorList>
            <person name="DiGuistini S."/>
            <person name="Wang Y."/>
            <person name="Liao N.Y."/>
            <person name="Taylor G."/>
            <person name="Tanguay P."/>
            <person name="Feau N."/>
            <person name="Henrissat B."/>
            <person name="Chan S.K."/>
            <person name="Hesse-Orce U."/>
            <person name="Alamouti S.M."/>
            <person name="Tsui C.K.M."/>
            <person name="Docking R.T."/>
            <person name="Levasseur A."/>
            <person name="Haridas S."/>
            <person name="Robertson G."/>
            <person name="Birol I."/>
            <person name="Holt R.A."/>
            <person name="Marra M.A."/>
            <person name="Hamelin R.C."/>
            <person name="Hirst M."/>
            <person name="Jones S.J.M."/>
            <person name="Bohlmann J."/>
            <person name="Breuil C."/>
        </authorList>
    </citation>
    <scope>NUCLEOTIDE SEQUENCE [LARGE SCALE GENOMIC DNA]</scope>
    <source>
        <strain evidence="4">kw1407 / UAMH 11150</strain>
    </source>
</reference>
<dbReference type="InterPro" id="IPR032675">
    <property type="entry name" value="LRR_dom_sf"/>
</dbReference>
<accession>F0XNU5</accession>
<sequence>MESTTSNPMVCLPIEILLRITSMLNTTELGAMRLTCKHIERSLFNSFGYEFFRKKQFMLSDESLQTLIDISRHEALSPLLKHLIIGLDRFDPSMSTFDSADAALFYLVSTGRQLSLVRTGRAVRMLKEAFENLKNLETVSIRDFDGQYRTRDGPNARWGSYGASEIRRRIGRSLPISNTIADDHATVVFTITLAALAEAGCRLKNLEVLLRSRNWGLRDFGFDLSSQTCGTTTAVVSRLEKLHLDVYLNFVQTRVGSLTGHNVDPAIPGLLLRRFLAEAHQLTWLRLNFQNSLVSVSDAFIENLGRGEASMSSSQLLNLKRLDLGNAKFSSSKLVHALANFAYLTGISIWKVNLHDTTADDCCPNLWCDVLKQFAKMPALNFLSVGLASQQKPRSIRCPVTFAGKTTFNYTDNAIGQFLESLIDVTEVLRPPTLAHVNDDEYEEGDGADDDEEGPESDADDS</sequence>
<keyword evidence="4" id="KW-1185">Reference proteome</keyword>
<dbReference type="InterPro" id="IPR001810">
    <property type="entry name" value="F-box_dom"/>
</dbReference>
<dbReference type="OrthoDB" id="5279008at2759"/>
<dbReference type="CDD" id="cd09917">
    <property type="entry name" value="F-box_SF"/>
    <property type="match status" value="1"/>
</dbReference>
<dbReference type="Gene3D" id="3.80.10.10">
    <property type="entry name" value="Ribonuclease Inhibitor"/>
    <property type="match status" value="1"/>
</dbReference>
<feature type="compositionally biased region" description="Acidic residues" evidence="1">
    <location>
        <begin position="440"/>
        <end position="462"/>
    </location>
</feature>
<evidence type="ECO:0000256" key="1">
    <source>
        <dbReference type="SAM" id="MobiDB-lite"/>
    </source>
</evidence>
<dbReference type="eggNOG" id="ENOG502SIJ0">
    <property type="taxonomic scope" value="Eukaryota"/>
</dbReference>
<dbReference type="HOGENOM" id="CLU_034964_0_0_1"/>
<dbReference type="AlphaFoldDB" id="F0XNU5"/>
<dbReference type="GeneID" id="25981205"/>
<evidence type="ECO:0000313" key="3">
    <source>
        <dbReference type="EMBL" id="EFX00637.1"/>
    </source>
</evidence>
<gene>
    <name evidence="3" type="ORF">CMQ_7639</name>
</gene>
<dbReference type="InParanoid" id="F0XNU5"/>
<evidence type="ECO:0000313" key="4">
    <source>
        <dbReference type="Proteomes" id="UP000007796"/>
    </source>
</evidence>
<evidence type="ECO:0000259" key="2">
    <source>
        <dbReference type="PROSITE" id="PS50181"/>
    </source>
</evidence>
<dbReference type="InterPro" id="IPR036047">
    <property type="entry name" value="F-box-like_dom_sf"/>
</dbReference>
<protein>
    <submittedName>
        <fullName evidence="3">F-box domain containing protein</fullName>
    </submittedName>
</protein>
<dbReference type="SUPFAM" id="SSF81383">
    <property type="entry name" value="F-box domain"/>
    <property type="match status" value="1"/>
</dbReference>
<name>F0XNU5_GROCL</name>
<dbReference type="PROSITE" id="PS50181">
    <property type="entry name" value="FBOX"/>
    <property type="match status" value="1"/>
</dbReference>
<dbReference type="Proteomes" id="UP000007796">
    <property type="component" value="Unassembled WGS sequence"/>
</dbReference>
<feature type="domain" description="F-box" evidence="2">
    <location>
        <begin position="6"/>
        <end position="55"/>
    </location>
</feature>
<dbReference type="SUPFAM" id="SSF52047">
    <property type="entry name" value="RNI-like"/>
    <property type="match status" value="1"/>
</dbReference>
<dbReference type="EMBL" id="GL629801">
    <property type="protein sequence ID" value="EFX00637.1"/>
    <property type="molecule type" value="Genomic_DNA"/>
</dbReference>